<reference evidence="4 6" key="1">
    <citation type="submission" date="2016-10" db="EMBL/GenBank/DDBJ databases">
        <authorList>
            <person name="Varghese N."/>
            <person name="Submissions S."/>
        </authorList>
    </citation>
    <scope>NUCLEOTIDE SEQUENCE [LARGE SCALE GENOMIC DNA]</scope>
    <source>
        <strain evidence="4 6">DSM 19299</strain>
    </source>
</reference>
<dbReference type="PANTHER" id="PTHR37302:SF1">
    <property type="entry name" value="PROTEIN DINB"/>
    <property type="match status" value="1"/>
</dbReference>
<feature type="binding site" evidence="3">
    <location>
        <position position="40"/>
    </location>
    <ligand>
        <name>a divalent metal cation</name>
        <dbReference type="ChEBI" id="CHEBI:60240"/>
    </ligand>
</feature>
<dbReference type="GO" id="GO:0046872">
    <property type="term" value="F:metal ion binding"/>
    <property type="evidence" value="ECO:0007669"/>
    <property type="project" value="UniProtKB-KW"/>
</dbReference>
<protein>
    <submittedName>
        <fullName evidence="4 5">DinB family</fullName>
    </submittedName>
</protein>
<accession>A0A2X2VKR6</accession>
<evidence type="ECO:0000313" key="6">
    <source>
        <dbReference type="Proteomes" id="UP000199426"/>
    </source>
</evidence>
<dbReference type="EMBL" id="FNEG01000003">
    <property type="protein sequence ID" value="SDI90967.1"/>
    <property type="molecule type" value="Genomic_DNA"/>
</dbReference>
<name>A0A2X2VKR6_CHRJE</name>
<dbReference type="EMBL" id="UAWB01000002">
    <property type="protein sequence ID" value="SQB27427.1"/>
    <property type="molecule type" value="Genomic_DNA"/>
</dbReference>
<dbReference type="InterPro" id="IPR007837">
    <property type="entry name" value="DinB"/>
</dbReference>
<comment type="similarity">
    <text evidence="1">Belongs to the DinB family.</text>
</comment>
<dbReference type="RefSeq" id="WP_089736360.1">
    <property type="nucleotide sequence ID" value="NZ_FNEG01000003.1"/>
</dbReference>
<keyword evidence="6" id="KW-1185">Reference proteome</keyword>
<evidence type="ECO:0000313" key="5">
    <source>
        <dbReference type="EMBL" id="SQB27427.1"/>
    </source>
</evidence>
<gene>
    <name evidence="5" type="ORF">NCTC13492_01010</name>
    <name evidence="4" type="ORF">SAMN05421542_2215</name>
</gene>
<evidence type="ECO:0000256" key="3">
    <source>
        <dbReference type="PIRSR" id="PIRSR607837-1"/>
    </source>
</evidence>
<dbReference type="Gene3D" id="1.20.120.450">
    <property type="entry name" value="dinb family like domain"/>
    <property type="match status" value="1"/>
</dbReference>
<evidence type="ECO:0000313" key="7">
    <source>
        <dbReference type="Proteomes" id="UP000251670"/>
    </source>
</evidence>
<dbReference type="SUPFAM" id="SSF109854">
    <property type="entry name" value="DinB/YfiT-like putative metalloenzymes"/>
    <property type="match status" value="1"/>
</dbReference>
<dbReference type="InterPro" id="IPR034660">
    <property type="entry name" value="DinB/YfiT-like"/>
</dbReference>
<evidence type="ECO:0000256" key="1">
    <source>
        <dbReference type="ARBA" id="ARBA00008635"/>
    </source>
</evidence>
<sequence length="148" mass="17591">MKEKLIDLFEYTYHFNVEMIKVISENRELVDDKTINLINHTLNAQQIWNARILGETTFEVWQINPFESLIEINHGNFLKSIDIITNLDLEKRIEYQNSRGTKFENSIFEMLFHAVNHSTYHRGQINSLLKQNGITPVLTDYIFYKRNP</sequence>
<proteinExistence type="inferred from homology"/>
<evidence type="ECO:0000256" key="2">
    <source>
        <dbReference type="ARBA" id="ARBA00022723"/>
    </source>
</evidence>
<dbReference type="AlphaFoldDB" id="A0A2X2VKR6"/>
<dbReference type="Pfam" id="PF05163">
    <property type="entry name" value="DinB"/>
    <property type="match status" value="1"/>
</dbReference>
<keyword evidence="2 3" id="KW-0479">Metal-binding</keyword>
<dbReference type="Proteomes" id="UP000199426">
    <property type="component" value="Unassembled WGS sequence"/>
</dbReference>
<feature type="binding site" evidence="3">
    <location>
        <position position="117"/>
    </location>
    <ligand>
        <name>a divalent metal cation</name>
        <dbReference type="ChEBI" id="CHEBI:60240"/>
    </ligand>
</feature>
<dbReference type="STRING" id="445960.SAMN05421542_2215"/>
<dbReference type="PANTHER" id="PTHR37302">
    <property type="entry name" value="SLR1116 PROTEIN"/>
    <property type="match status" value="1"/>
</dbReference>
<dbReference type="Proteomes" id="UP000251670">
    <property type="component" value="Unassembled WGS sequence"/>
</dbReference>
<reference evidence="5 7" key="2">
    <citation type="submission" date="2018-06" db="EMBL/GenBank/DDBJ databases">
        <authorList>
            <consortium name="Pathogen Informatics"/>
            <person name="Doyle S."/>
        </authorList>
    </citation>
    <scope>NUCLEOTIDE SEQUENCE [LARGE SCALE GENOMIC DNA]</scope>
    <source>
        <strain evidence="5 7">NCTC13492</strain>
    </source>
</reference>
<evidence type="ECO:0000313" key="4">
    <source>
        <dbReference type="EMBL" id="SDI90967.1"/>
    </source>
</evidence>
<organism evidence="5 7">
    <name type="scientific">Chryseobacterium jejuense</name>
    <dbReference type="NCBI Taxonomy" id="445960"/>
    <lineage>
        <taxon>Bacteria</taxon>
        <taxon>Pseudomonadati</taxon>
        <taxon>Bacteroidota</taxon>
        <taxon>Flavobacteriia</taxon>
        <taxon>Flavobacteriales</taxon>
        <taxon>Weeksellaceae</taxon>
        <taxon>Chryseobacterium group</taxon>
        <taxon>Chryseobacterium</taxon>
    </lineage>
</organism>
<dbReference type="OrthoDB" id="9811413at2"/>
<feature type="binding site" evidence="3">
    <location>
        <position position="121"/>
    </location>
    <ligand>
        <name>a divalent metal cation</name>
        <dbReference type="ChEBI" id="CHEBI:60240"/>
    </ligand>
</feature>